<accession>A0A3R8LIF5</accession>
<feature type="transmembrane region" description="Helical" evidence="13">
    <location>
        <begin position="54"/>
        <end position="78"/>
    </location>
</feature>
<dbReference type="InterPro" id="IPR050222">
    <property type="entry name" value="MATE_MdtK"/>
</dbReference>
<dbReference type="GO" id="GO:0005886">
    <property type="term" value="C:plasma membrane"/>
    <property type="evidence" value="ECO:0007669"/>
    <property type="project" value="UniProtKB-SubCell"/>
</dbReference>
<dbReference type="Pfam" id="PF01554">
    <property type="entry name" value="MatE"/>
    <property type="match status" value="2"/>
</dbReference>
<comment type="caution">
    <text evidence="14">The sequence shown here is derived from an EMBL/GenBank/DDBJ whole genome shotgun (WGS) entry which is preliminary data.</text>
</comment>
<comment type="similarity">
    <text evidence="3">Belongs to the multi antimicrobial extrusion (MATE) (TC 2.A.66.1) family.</text>
</comment>
<dbReference type="GO" id="GO:0015297">
    <property type="term" value="F:antiporter activity"/>
    <property type="evidence" value="ECO:0007669"/>
    <property type="project" value="UniProtKB-KW"/>
</dbReference>
<evidence type="ECO:0000313" key="15">
    <source>
        <dbReference type="Proteomes" id="UP000274920"/>
    </source>
</evidence>
<dbReference type="AlphaFoldDB" id="A0A3R8LIF5"/>
<comment type="subcellular location">
    <subcellularLocation>
        <location evidence="2">Cell membrane</location>
        <topology evidence="2">Multi-pass membrane protein</topology>
    </subcellularLocation>
</comment>
<evidence type="ECO:0000256" key="5">
    <source>
        <dbReference type="ARBA" id="ARBA00022448"/>
    </source>
</evidence>
<evidence type="ECO:0000256" key="4">
    <source>
        <dbReference type="ARBA" id="ARBA00020268"/>
    </source>
</evidence>
<evidence type="ECO:0000256" key="12">
    <source>
        <dbReference type="ARBA" id="ARBA00031636"/>
    </source>
</evidence>
<feature type="transmembrane region" description="Helical" evidence="13">
    <location>
        <begin position="134"/>
        <end position="154"/>
    </location>
</feature>
<feature type="transmembrane region" description="Helical" evidence="13">
    <location>
        <begin position="234"/>
        <end position="252"/>
    </location>
</feature>
<keyword evidence="6" id="KW-0050">Antiport</keyword>
<keyword evidence="11 13" id="KW-0472">Membrane</keyword>
<reference evidence="14" key="1">
    <citation type="submission" date="2018-10" db="EMBL/GenBank/DDBJ databases">
        <title>Schaedlerella arabinophila gen. nov. sp. nov., isolated from the mouse intestinal tract and comparative analysis with the genome of the closely related altered Schaedler flora strain ASF502.</title>
        <authorList>
            <person name="Miyake S."/>
            <person name="Soh M."/>
            <person name="Seedorf H."/>
        </authorList>
    </citation>
    <scope>NUCLEOTIDE SEQUENCE [LARGE SCALE GENOMIC DNA]</scope>
    <source>
        <strain evidence="14">DSM 106076</strain>
    </source>
</reference>
<evidence type="ECO:0000256" key="11">
    <source>
        <dbReference type="ARBA" id="ARBA00023136"/>
    </source>
</evidence>
<gene>
    <name evidence="14" type="ORF">EBB54_23525</name>
</gene>
<dbReference type="GO" id="GO:0006811">
    <property type="term" value="P:monoatomic ion transport"/>
    <property type="evidence" value="ECO:0007669"/>
    <property type="project" value="UniProtKB-KW"/>
</dbReference>
<dbReference type="CDD" id="cd13138">
    <property type="entry name" value="MATE_yoeA_like"/>
    <property type="match status" value="1"/>
</dbReference>
<keyword evidence="10" id="KW-0406">Ion transport</keyword>
<proteinExistence type="inferred from homology"/>
<feature type="transmembrane region" description="Helical" evidence="13">
    <location>
        <begin position="195"/>
        <end position="214"/>
    </location>
</feature>
<dbReference type="RefSeq" id="WP_125129165.1">
    <property type="nucleotide sequence ID" value="NZ_RHJS01000002.1"/>
</dbReference>
<comment type="function">
    <text evidence="1">Multidrug efflux pump.</text>
</comment>
<keyword evidence="15" id="KW-1185">Reference proteome</keyword>
<evidence type="ECO:0000256" key="8">
    <source>
        <dbReference type="ARBA" id="ARBA00022692"/>
    </source>
</evidence>
<keyword evidence="7" id="KW-1003">Cell membrane</keyword>
<keyword evidence="8 13" id="KW-0812">Transmembrane</keyword>
<dbReference type="EMBL" id="RHJS01000002">
    <property type="protein sequence ID" value="RRK33990.1"/>
    <property type="molecule type" value="Genomic_DNA"/>
</dbReference>
<dbReference type="NCBIfam" id="TIGR00797">
    <property type="entry name" value="matE"/>
    <property type="match status" value="1"/>
</dbReference>
<feature type="transmembrane region" description="Helical" evidence="13">
    <location>
        <begin position="416"/>
        <end position="437"/>
    </location>
</feature>
<evidence type="ECO:0000256" key="7">
    <source>
        <dbReference type="ARBA" id="ARBA00022475"/>
    </source>
</evidence>
<dbReference type="PANTHER" id="PTHR43298">
    <property type="entry name" value="MULTIDRUG RESISTANCE PROTEIN NORM-RELATED"/>
    <property type="match status" value="1"/>
</dbReference>
<dbReference type="InterPro" id="IPR002528">
    <property type="entry name" value="MATE_fam"/>
</dbReference>
<evidence type="ECO:0000256" key="9">
    <source>
        <dbReference type="ARBA" id="ARBA00022989"/>
    </source>
</evidence>
<feature type="transmembrane region" description="Helical" evidence="13">
    <location>
        <begin position="357"/>
        <end position="377"/>
    </location>
</feature>
<dbReference type="PANTHER" id="PTHR43298:SF2">
    <property type="entry name" value="FMN_FAD EXPORTER YEEO-RELATED"/>
    <property type="match status" value="1"/>
</dbReference>
<evidence type="ECO:0000256" key="6">
    <source>
        <dbReference type="ARBA" id="ARBA00022449"/>
    </source>
</evidence>
<feature type="transmembrane region" description="Helical" evidence="13">
    <location>
        <begin position="315"/>
        <end position="337"/>
    </location>
</feature>
<sequence length="447" mass="48595">MSTQTNMTRGNPTELLLSFAIPLMLGTIFQQSFILVDRIIVGHLIGANAFSSVGATGSISMVFTSLCLGIAIGSGIVVSQFYGANDEDGTASAIRNGTMISILSTIIVSILALVVTRPILILLNTPTSLLEDSINYMSISMCGLIVVILYYIPFSILRSLGDAKSPIIFLAVCSILNIAFDLIFVLVFYTGVGGTAIASLLAQGIAGILCFIYAVKKYSYFEMALKQSKFDRTIAKQILIICIPMGFQYSFIYLSSCILQWVINGFGTSVIGAFTATSQIENLIQQPFTALGTAMATYTGQNIGAGKTDRIKQGLFSALKICAVYSLLLLLVFWGFGRTIMNIFVSDTTIIENAVRGIHITSIFFIALGTAQILRYLLNGAGDSAYSMVNGIIEIVCRLVFVFLLTNISFIGQWGIWWTTALTWFCTALFAFGRFMSGKWKDRGIVK</sequence>
<evidence type="ECO:0000256" key="10">
    <source>
        <dbReference type="ARBA" id="ARBA00023065"/>
    </source>
</evidence>
<evidence type="ECO:0000313" key="14">
    <source>
        <dbReference type="EMBL" id="RRK33990.1"/>
    </source>
</evidence>
<dbReference type="InterPro" id="IPR048279">
    <property type="entry name" value="MdtK-like"/>
</dbReference>
<keyword evidence="5" id="KW-0813">Transport</keyword>
<evidence type="ECO:0000256" key="3">
    <source>
        <dbReference type="ARBA" id="ARBA00010199"/>
    </source>
</evidence>
<evidence type="ECO:0000256" key="2">
    <source>
        <dbReference type="ARBA" id="ARBA00004651"/>
    </source>
</evidence>
<dbReference type="PIRSF" id="PIRSF006603">
    <property type="entry name" value="DinF"/>
    <property type="match status" value="1"/>
</dbReference>
<feature type="transmembrane region" description="Helical" evidence="13">
    <location>
        <begin position="389"/>
        <end position="410"/>
    </location>
</feature>
<feature type="transmembrane region" description="Helical" evidence="13">
    <location>
        <begin position="166"/>
        <end position="189"/>
    </location>
</feature>
<name>A0A3R8LIF5_9FIRM</name>
<dbReference type="GO" id="GO:0042910">
    <property type="term" value="F:xenobiotic transmembrane transporter activity"/>
    <property type="evidence" value="ECO:0007669"/>
    <property type="project" value="InterPro"/>
</dbReference>
<feature type="transmembrane region" description="Helical" evidence="13">
    <location>
        <begin position="99"/>
        <end position="122"/>
    </location>
</feature>
<evidence type="ECO:0000256" key="1">
    <source>
        <dbReference type="ARBA" id="ARBA00003408"/>
    </source>
</evidence>
<dbReference type="Proteomes" id="UP000274920">
    <property type="component" value="Unassembled WGS sequence"/>
</dbReference>
<organism evidence="14 15">
    <name type="scientific">Schaedlerella arabinosiphila</name>
    <dbReference type="NCBI Taxonomy" id="2044587"/>
    <lineage>
        <taxon>Bacteria</taxon>
        <taxon>Bacillati</taxon>
        <taxon>Bacillota</taxon>
        <taxon>Clostridia</taxon>
        <taxon>Lachnospirales</taxon>
        <taxon>Lachnospiraceae</taxon>
        <taxon>Schaedlerella</taxon>
    </lineage>
</organism>
<protein>
    <recommendedName>
        <fullName evidence="4">Probable multidrug resistance protein NorM</fullName>
    </recommendedName>
    <alternativeName>
        <fullName evidence="12">Multidrug-efflux transporter</fullName>
    </alternativeName>
</protein>
<keyword evidence="9 13" id="KW-1133">Transmembrane helix</keyword>
<evidence type="ECO:0000256" key="13">
    <source>
        <dbReference type="SAM" id="Phobius"/>
    </source>
</evidence>